<evidence type="ECO:0000259" key="1">
    <source>
        <dbReference type="Pfam" id="PF05368"/>
    </source>
</evidence>
<protein>
    <submittedName>
        <fullName evidence="2">Uncharacterized protein YbjT (DUF2867 family)</fullName>
    </submittedName>
</protein>
<dbReference type="PANTHER" id="PTHR43162:SF1">
    <property type="entry name" value="PRESTALK A DIFFERENTIATION PROTEIN A"/>
    <property type="match status" value="1"/>
</dbReference>
<name>A0A7X0IVX6_9HYPH</name>
<proteinExistence type="predicted"/>
<dbReference type="Proteomes" id="UP000565576">
    <property type="component" value="Unassembled WGS sequence"/>
</dbReference>
<dbReference type="Pfam" id="PF05368">
    <property type="entry name" value="NmrA"/>
    <property type="match status" value="1"/>
</dbReference>
<dbReference type="SUPFAM" id="SSF51735">
    <property type="entry name" value="NAD(P)-binding Rossmann-fold domains"/>
    <property type="match status" value="1"/>
</dbReference>
<dbReference type="InterPro" id="IPR051604">
    <property type="entry name" value="Ergot_Alk_Oxidoreductase"/>
</dbReference>
<evidence type="ECO:0000313" key="2">
    <source>
        <dbReference type="EMBL" id="MBB6487617.1"/>
    </source>
</evidence>
<dbReference type="RefSeq" id="WP_184708669.1">
    <property type="nucleotide sequence ID" value="NZ_JACHBG010000015.1"/>
</dbReference>
<dbReference type="AlphaFoldDB" id="A0A7X0IVX6"/>
<dbReference type="Gene3D" id="3.40.50.720">
    <property type="entry name" value="NAD(P)-binding Rossmann-like Domain"/>
    <property type="match status" value="1"/>
</dbReference>
<evidence type="ECO:0000313" key="3">
    <source>
        <dbReference type="Proteomes" id="UP000565576"/>
    </source>
</evidence>
<comment type="caution">
    <text evidence="2">The sequence shown here is derived from an EMBL/GenBank/DDBJ whole genome shotgun (WGS) entry which is preliminary data.</text>
</comment>
<accession>A0A7X0IVX6</accession>
<dbReference type="InterPro" id="IPR008030">
    <property type="entry name" value="NmrA-like"/>
</dbReference>
<sequence>MSAIDKSQPILIYLAGGVQGGAVVRAALRRGFKVRALVRDRKRVPALSAIGVELVEGDLRDPASLRAAGAGIAHAVMQIPIGSQDDMRIQAENAVSASIACGLKSVVLKLASASRSAPCEEPSFVANAMIEDIVRRSGLPFCIVRPTMYLDNLLKPSARKDIVEEGVFAPPMAESQRIAWTSVDDCARAAMTLLAHGIHSGDYRIAGPDSVTGKELASRMSLWLGRQITYRAQPLDEFERDVDAAMGPGTGRRVASKFRFFASNPEEANAILSRPFEAGSELKDFRPTGIEEWVRQHRKAFFEGSASSAGDHGAIPRKTA</sequence>
<reference evidence="2 3" key="1">
    <citation type="submission" date="2020-08" db="EMBL/GenBank/DDBJ databases">
        <title>Genomic Encyclopedia of Type Strains, Phase IV (KMG-V): Genome sequencing to study the core and pangenomes of soil and plant-associated prokaryotes.</title>
        <authorList>
            <person name="Whitman W."/>
        </authorList>
    </citation>
    <scope>NUCLEOTIDE SEQUENCE [LARGE SCALE GENOMIC DNA]</scope>
    <source>
        <strain evidence="2 3">SEMIA 4060</strain>
    </source>
</reference>
<organism evidence="2 3">
    <name type="scientific">Rhizobium lusitanum</name>
    <dbReference type="NCBI Taxonomy" id="293958"/>
    <lineage>
        <taxon>Bacteria</taxon>
        <taxon>Pseudomonadati</taxon>
        <taxon>Pseudomonadota</taxon>
        <taxon>Alphaproteobacteria</taxon>
        <taxon>Hyphomicrobiales</taxon>
        <taxon>Rhizobiaceae</taxon>
        <taxon>Rhizobium/Agrobacterium group</taxon>
        <taxon>Rhizobium</taxon>
    </lineage>
</organism>
<dbReference type="InterPro" id="IPR036291">
    <property type="entry name" value="NAD(P)-bd_dom_sf"/>
</dbReference>
<dbReference type="EMBL" id="JACHBG010000015">
    <property type="protein sequence ID" value="MBB6487617.1"/>
    <property type="molecule type" value="Genomic_DNA"/>
</dbReference>
<feature type="domain" description="NmrA-like" evidence="1">
    <location>
        <begin position="8"/>
        <end position="293"/>
    </location>
</feature>
<gene>
    <name evidence="2" type="ORF">GGD46_004924</name>
</gene>
<dbReference type="PANTHER" id="PTHR43162">
    <property type="match status" value="1"/>
</dbReference>